<dbReference type="PANTHER" id="PTHR13954:SF6">
    <property type="entry name" value="NON-SPECIFIC SERINE_THREONINE PROTEIN KINASE"/>
    <property type="match status" value="1"/>
</dbReference>
<feature type="domain" description="KEN" evidence="22">
    <location>
        <begin position="860"/>
        <end position="988"/>
    </location>
</feature>
<keyword evidence="11" id="KW-0378">Hydrolase</keyword>
<dbReference type="Gene3D" id="1.10.510.10">
    <property type="entry name" value="Transferase(Phosphotransferase) domain 1"/>
    <property type="match status" value="1"/>
</dbReference>
<evidence type="ECO:0000256" key="7">
    <source>
        <dbReference type="ARBA" id="ARBA00022692"/>
    </source>
</evidence>
<dbReference type="CDD" id="cd10422">
    <property type="entry name" value="RNase_Ire1"/>
    <property type="match status" value="1"/>
</dbReference>
<dbReference type="InterPro" id="IPR000719">
    <property type="entry name" value="Prot_kinase_dom"/>
</dbReference>
<feature type="compositionally biased region" description="Low complexity" evidence="19">
    <location>
        <begin position="1109"/>
        <end position="1124"/>
    </location>
</feature>
<dbReference type="Pfam" id="PF06479">
    <property type="entry name" value="Ribonuc_2-5A"/>
    <property type="match status" value="1"/>
</dbReference>
<protein>
    <recommendedName>
        <fullName evidence="3">non-specific serine/threonine protein kinase</fullName>
        <ecNumber evidence="3">2.7.11.1</ecNumber>
    </recommendedName>
</protein>
<dbReference type="GO" id="GO:0051082">
    <property type="term" value="F:unfolded protein binding"/>
    <property type="evidence" value="ECO:0007669"/>
    <property type="project" value="TreeGrafter"/>
</dbReference>
<dbReference type="CDD" id="cd09769">
    <property type="entry name" value="Luminal_IRE1"/>
    <property type="match status" value="1"/>
</dbReference>
<keyword evidence="9" id="KW-0547">Nucleotide-binding</keyword>
<evidence type="ECO:0000256" key="18">
    <source>
        <dbReference type="ARBA" id="ARBA00048679"/>
    </source>
</evidence>
<dbReference type="PROSITE" id="PS50011">
    <property type="entry name" value="PROTEIN_KINASE_DOM"/>
    <property type="match status" value="1"/>
</dbReference>
<gene>
    <name evidence="23" type="primary">ire-1_1</name>
    <name evidence="24" type="synonym">ire-1_0</name>
    <name evidence="24" type="ORF">g.45430</name>
    <name evidence="23" type="ORF">g.45435</name>
</gene>
<evidence type="ECO:0000256" key="14">
    <source>
        <dbReference type="ARBA" id="ARBA00022989"/>
    </source>
</evidence>
<dbReference type="Gene3D" id="2.130.10.10">
    <property type="entry name" value="YVTN repeat-like/Quinoprotein amine dehydrogenase"/>
    <property type="match status" value="1"/>
</dbReference>
<comment type="cofactor">
    <cofactor evidence="1">
        <name>Mg(2+)</name>
        <dbReference type="ChEBI" id="CHEBI:18420"/>
    </cofactor>
</comment>
<dbReference type="EC" id="2.7.11.1" evidence="3"/>
<dbReference type="InterPro" id="IPR008271">
    <property type="entry name" value="Ser/Thr_kinase_AS"/>
</dbReference>
<keyword evidence="16" id="KW-0511">Multifunctional enzyme</keyword>
<evidence type="ECO:0000256" key="4">
    <source>
        <dbReference type="ARBA" id="ARBA00022527"/>
    </source>
</evidence>
<keyword evidence="4" id="KW-0723">Serine/threonine-protein kinase</keyword>
<dbReference type="GO" id="GO:0036498">
    <property type="term" value="P:IRE1-mediated unfolded protein response"/>
    <property type="evidence" value="ECO:0007669"/>
    <property type="project" value="TreeGrafter"/>
</dbReference>
<dbReference type="CDD" id="cd13982">
    <property type="entry name" value="STKc_IRE1"/>
    <property type="match status" value="1"/>
</dbReference>
<dbReference type="GO" id="GO:0010468">
    <property type="term" value="P:regulation of gene expression"/>
    <property type="evidence" value="ECO:0007669"/>
    <property type="project" value="UniProtKB-ARBA"/>
</dbReference>
<evidence type="ECO:0000256" key="3">
    <source>
        <dbReference type="ARBA" id="ARBA00012513"/>
    </source>
</evidence>
<evidence type="ECO:0000313" key="24">
    <source>
        <dbReference type="EMBL" id="JAD07100.1"/>
    </source>
</evidence>
<name>A0A0A1WHF9_ZEUCU</name>
<keyword evidence="14 20" id="KW-1133">Transmembrane helix</keyword>
<evidence type="ECO:0000256" key="17">
    <source>
        <dbReference type="ARBA" id="ARBA00047899"/>
    </source>
</evidence>
<evidence type="ECO:0000313" key="23">
    <source>
        <dbReference type="EMBL" id="JAC97792.1"/>
    </source>
</evidence>
<keyword evidence="8" id="KW-0732">Signal</keyword>
<evidence type="ECO:0000256" key="1">
    <source>
        <dbReference type="ARBA" id="ARBA00001946"/>
    </source>
</evidence>
<comment type="subcellular location">
    <subcellularLocation>
        <location evidence="2">Endoplasmic reticulum membrane</location>
        <topology evidence="2">Single-pass type I membrane protein</topology>
    </subcellularLocation>
</comment>
<dbReference type="EMBL" id="GBXI01016499">
    <property type="protein sequence ID" value="JAC97792.1"/>
    <property type="molecule type" value="Transcribed_RNA"/>
</dbReference>
<evidence type="ECO:0000259" key="22">
    <source>
        <dbReference type="PROSITE" id="PS51392"/>
    </source>
</evidence>
<dbReference type="AlphaFoldDB" id="A0A0A1WHF9"/>
<dbReference type="InterPro" id="IPR018391">
    <property type="entry name" value="PQQ_b-propeller_rpt"/>
</dbReference>
<evidence type="ECO:0000256" key="15">
    <source>
        <dbReference type="ARBA" id="ARBA00023136"/>
    </source>
</evidence>
<feature type="domain" description="Protein kinase" evidence="21">
    <location>
        <begin position="587"/>
        <end position="857"/>
    </location>
</feature>
<dbReference type="SMART" id="SM00564">
    <property type="entry name" value="PQQ"/>
    <property type="match status" value="5"/>
</dbReference>
<dbReference type="GO" id="GO:0070059">
    <property type="term" value="P:intrinsic apoptotic signaling pathway in response to endoplasmic reticulum stress"/>
    <property type="evidence" value="ECO:0007669"/>
    <property type="project" value="TreeGrafter"/>
</dbReference>
<accession>A0A0A1WHF9</accession>
<dbReference type="Gene3D" id="1.20.1440.180">
    <property type="entry name" value="KEN domain"/>
    <property type="match status" value="1"/>
</dbReference>
<dbReference type="PROSITE" id="PS00108">
    <property type="entry name" value="PROTEIN_KINASE_ST"/>
    <property type="match status" value="1"/>
</dbReference>
<evidence type="ECO:0000256" key="10">
    <source>
        <dbReference type="ARBA" id="ARBA00022777"/>
    </source>
</evidence>
<evidence type="ECO:0000256" key="20">
    <source>
        <dbReference type="SAM" id="Phobius"/>
    </source>
</evidence>
<dbReference type="InterPro" id="IPR011047">
    <property type="entry name" value="Quinoprotein_ADH-like_sf"/>
</dbReference>
<dbReference type="PANTHER" id="PTHR13954">
    <property type="entry name" value="IRE1-RELATED"/>
    <property type="match status" value="1"/>
</dbReference>
<evidence type="ECO:0000256" key="5">
    <source>
        <dbReference type="ARBA" id="ARBA00022553"/>
    </source>
</evidence>
<dbReference type="InterPro" id="IPR038357">
    <property type="entry name" value="KEN_sf"/>
</dbReference>
<organism evidence="23">
    <name type="scientific">Zeugodacus cucurbitae</name>
    <name type="common">Melon fruit fly</name>
    <name type="synonym">Bactrocera cucurbitae</name>
    <dbReference type="NCBI Taxonomy" id="28588"/>
    <lineage>
        <taxon>Eukaryota</taxon>
        <taxon>Metazoa</taxon>
        <taxon>Ecdysozoa</taxon>
        <taxon>Arthropoda</taxon>
        <taxon>Hexapoda</taxon>
        <taxon>Insecta</taxon>
        <taxon>Pterygota</taxon>
        <taxon>Neoptera</taxon>
        <taxon>Endopterygota</taxon>
        <taxon>Diptera</taxon>
        <taxon>Brachycera</taxon>
        <taxon>Muscomorpha</taxon>
        <taxon>Tephritoidea</taxon>
        <taxon>Tephritidae</taxon>
        <taxon>Zeugodacus</taxon>
        <taxon>Zeugodacus</taxon>
    </lineage>
</organism>
<dbReference type="InterPro" id="IPR045133">
    <property type="entry name" value="IRE1/2-like"/>
</dbReference>
<evidence type="ECO:0000256" key="2">
    <source>
        <dbReference type="ARBA" id="ARBA00004115"/>
    </source>
</evidence>
<dbReference type="SMART" id="SM00580">
    <property type="entry name" value="PUG"/>
    <property type="match status" value="1"/>
</dbReference>
<feature type="region of interest" description="Disordered" evidence="19">
    <location>
        <begin position="1009"/>
        <end position="1045"/>
    </location>
</feature>
<dbReference type="InterPro" id="IPR011009">
    <property type="entry name" value="Kinase-like_dom_sf"/>
</dbReference>
<feature type="transmembrane region" description="Helical" evidence="20">
    <location>
        <begin position="518"/>
        <end position="537"/>
    </location>
</feature>
<dbReference type="FunFam" id="1.20.1440.180:FF:000001">
    <property type="entry name" value="Serine/threonine-protein kinase/endoribonuclease IRE1"/>
    <property type="match status" value="1"/>
</dbReference>
<keyword evidence="10 23" id="KW-0418">Kinase</keyword>
<dbReference type="FunFam" id="3.30.200.20:FF:000077">
    <property type="entry name" value="Putative Serine/threonine-protein kinase/endoribonuclease IRE1"/>
    <property type="match status" value="1"/>
</dbReference>
<comment type="catalytic activity">
    <reaction evidence="18">
        <text>L-seryl-[protein] + ATP = O-phospho-L-seryl-[protein] + ADP + H(+)</text>
        <dbReference type="Rhea" id="RHEA:17989"/>
        <dbReference type="Rhea" id="RHEA-COMP:9863"/>
        <dbReference type="Rhea" id="RHEA-COMP:11604"/>
        <dbReference type="ChEBI" id="CHEBI:15378"/>
        <dbReference type="ChEBI" id="CHEBI:29999"/>
        <dbReference type="ChEBI" id="CHEBI:30616"/>
        <dbReference type="ChEBI" id="CHEBI:83421"/>
        <dbReference type="ChEBI" id="CHEBI:456216"/>
        <dbReference type="EC" id="2.7.11.1"/>
    </reaction>
</comment>
<dbReference type="GO" id="GO:0004674">
    <property type="term" value="F:protein serine/threonine kinase activity"/>
    <property type="evidence" value="ECO:0007669"/>
    <property type="project" value="UniProtKB-KW"/>
</dbReference>
<dbReference type="PROSITE" id="PS51392">
    <property type="entry name" value="KEN"/>
    <property type="match status" value="1"/>
</dbReference>
<dbReference type="Gene3D" id="3.30.200.20">
    <property type="entry name" value="Phosphorylase Kinase, domain 1"/>
    <property type="match status" value="1"/>
</dbReference>
<reference evidence="23" key="2">
    <citation type="journal article" date="2015" name="Gigascience">
        <title>Reconstructing a comprehensive transcriptome assembly of a white-pupal translocated strain of the pest fruit fly Bactrocera cucurbitae.</title>
        <authorList>
            <person name="Sim S.B."/>
            <person name="Calla B."/>
            <person name="Hall B."/>
            <person name="DeRego T."/>
            <person name="Geib S.M."/>
        </authorList>
    </citation>
    <scope>NUCLEOTIDE SEQUENCE</scope>
</reference>
<evidence type="ECO:0000259" key="21">
    <source>
        <dbReference type="PROSITE" id="PS50011"/>
    </source>
</evidence>
<dbReference type="SUPFAM" id="SSF50998">
    <property type="entry name" value="Quinoprotein alcohol dehydrogenase-like"/>
    <property type="match status" value="1"/>
</dbReference>
<evidence type="ECO:0000256" key="11">
    <source>
        <dbReference type="ARBA" id="ARBA00022801"/>
    </source>
</evidence>
<dbReference type="Pfam" id="PF00069">
    <property type="entry name" value="Pkinase"/>
    <property type="match status" value="1"/>
</dbReference>
<evidence type="ECO:0000256" key="8">
    <source>
        <dbReference type="ARBA" id="ARBA00022729"/>
    </source>
</evidence>
<dbReference type="GO" id="GO:0005524">
    <property type="term" value="F:ATP binding"/>
    <property type="evidence" value="ECO:0007669"/>
    <property type="project" value="UniProtKB-KW"/>
</dbReference>
<reference evidence="23" key="1">
    <citation type="submission" date="2014-11" db="EMBL/GenBank/DDBJ databases">
        <authorList>
            <person name="Geib S."/>
        </authorList>
    </citation>
    <scope>NUCLEOTIDE SEQUENCE</scope>
</reference>
<dbReference type="GO" id="GO:0006397">
    <property type="term" value="P:mRNA processing"/>
    <property type="evidence" value="ECO:0007669"/>
    <property type="project" value="InterPro"/>
</dbReference>
<evidence type="ECO:0000256" key="13">
    <source>
        <dbReference type="ARBA" id="ARBA00022840"/>
    </source>
</evidence>
<comment type="catalytic activity">
    <reaction evidence="17">
        <text>L-threonyl-[protein] + ATP = O-phospho-L-threonyl-[protein] + ADP + H(+)</text>
        <dbReference type="Rhea" id="RHEA:46608"/>
        <dbReference type="Rhea" id="RHEA-COMP:11060"/>
        <dbReference type="Rhea" id="RHEA-COMP:11605"/>
        <dbReference type="ChEBI" id="CHEBI:15378"/>
        <dbReference type="ChEBI" id="CHEBI:30013"/>
        <dbReference type="ChEBI" id="CHEBI:30616"/>
        <dbReference type="ChEBI" id="CHEBI:61977"/>
        <dbReference type="ChEBI" id="CHEBI:456216"/>
        <dbReference type="EC" id="2.7.11.1"/>
    </reaction>
</comment>
<dbReference type="InterPro" id="IPR010513">
    <property type="entry name" value="KEN_dom"/>
</dbReference>
<dbReference type="GO" id="GO:0080090">
    <property type="term" value="P:regulation of primary metabolic process"/>
    <property type="evidence" value="ECO:0007669"/>
    <property type="project" value="UniProtKB-ARBA"/>
</dbReference>
<dbReference type="SUPFAM" id="SSF56112">
    <property type="entry name" value="Protein kinase-like (PK-like)"/>
    <property type="match status" value="1"/>
</dbReference>
<proteinExistence type="predicted"/>
<keyword evidence="7 20" id="KW-0812">Transmembrane</keyword>
<evidence type="ECO:0000256" key="19">
    <source>
        <dbReference type="SAM" id="MobiDB-lite"/>
    </source>
</evidence>
<keyword evidence="13" id="KW-0067">ATP-binding</keyword>
<evidence type="ECO:0000256" key="16">
    <source>
        <dbReference type="ARBA" id="ARBA00023268"/>
    </source>
</evidence>
<keyword evidence="5" id="KW-0597">Phosphoprotein</keyword>
<keyword evidence="12" id="KW-0256">Endoplasmic reticulum</keyword>
<evidence type="ECO:0000256" key="6">
    <source>
        <dbReference type="ARBA" id="ARBA00022679"/>
    </source>
</evidence>
<dbReference type="SMART" id="SM00220">
    <property type="entry name" value="S_TKc"/>
    <property type="match status" value="1"/>
</dbReference>
<dbReference type="GO" id="GO:0004521">
    <property type="term" value="F:RNA endonuclease activity"/>
    <property type="evidence" value="ECO:0007669"/>
    <property type="project" value="InterPro"/>
</dbReference>
<sequence length="1142" mass="128291">MTGRWLVMSRSWTSLLRLQWNVAVCFGLCVLIASAVVSAKTPVTTKIKTVRNVQNLTQGNENHNNSTKDDVASEQLRAYRLKEACTDLSQDEGTLMVFSTLGGGLTAIDPITSEIRWTIADDPPIYADQEQNVEVPQYLPDPRDGSIYQLSDMGNLKKLPYTIPQLVASAPCRSSDGILYSGKKSDTWFMVDPKSGKRKTVMGFGMDAFDANENNEEGEHKPSHSTSRSIYLGRTQYTVMMYDSLAKGKNVKPWNITFYDYSAHTMTPDISKEYEYLHLTTTSSGNIVTLDRKNGKFLWKRDLTSPVVAAFLLGSEGLLSVPFTTVSDEAFESILEESKTGNVNTIKLFQSLYVGEHTHGLYALPSLVDKDTPRISANPPIKLLDGPSSADDSDPKMVYIDDVIRRNAGIVLGHYNMPSDINLQISPSPSKDDNIHGLATINHFPDVTTMGSNGYSILTGSNSEKNSAEIGVQTEPIFEMKMESTNAFNKTKKIILANSNKVQKFINEWFMEHPSGKVHQILIVLILAMVAMFWYMCSTMRELKNQSENGSKTYSSSNKSGSGSGNVNALDLIDLGDGNIRVGKISFNSNEVLGKGCEGTFVFRGTFEERSVAVKRLLPECFTFADREVALLRESDAHENVVRYFCTEQDRQFRYIAVELCAATLQDYTEGERSAELRMHINVWEVLRQAAAGLSHLHSLNIVHRDIKPQNVLLSLPDVSGTVRVMISDFGLCKKLNFGKTSFSRRSGVTGTDGWIAPEMMRGQRTTTAVDIFSLGCVYYYVLSAGQHAFGDALKRQHNILTHDYNLFKLKVDADDEPNMPKEASKFILAEQLIADMIHKDAQSRPFARCISAHPVFWNNQKILAFLQDVSDRVEKLQFHVEPLKSLEKNGRCIVRDDWNTHVDPLITDDLRKYRGYMGASVRDLLRALRNKKHHYHELSPEVQQKLGCIPHDFTNYWINKFPELISHAYHAFSICAEEPIFRHYYNADYHFSRPWYFDADDNLFPSLQNDPKHLLKQTGAGTKDGSASPKRLPRTPEKQQQLKQRKGIYNFRKTTEAEVIGVGLQRNLELTTSNAAALAEGEDDAGNGNSRDVFANFKFRRNYNKSANRNYGNTTNANANNGVNKEKSVTWTLPGKQATEE</sequence>
<dbReference type="GO" id="GO:0016787">
    <property type="term" value="F:hydrolase activity"/>
    <property type="evidence" value="ECO:0007669"/>
    <property type="project" value="UniProtKB-KW"/>
</dbReference>
<feature type="region of interest" description="Disordered" evidence="19">
    <location>
        <begin position="1109"/>
        <end position="1142"/>
    </location>
</feature>
<keyword evidence="6" id="KW-0808">Transferase</keyword>
<dbReference type="GO" id="GO:1990604">
    <property type="term" value="C:IRE1-TRAF2-ASK1 complex"/>
    <property type="evidence" value="ECO:0007669"/>
    <property type="project" value="TreeGrafter"/>
</dbReference>
<dbReference type="InterPro" id="IPR015943">
    <property type="entry name" value="WD40/YVTN_repeat-like_dom_sf"/>
</dbReference>
<evidence type="ECO:0000256" key="12">
    <source>
        <dbReference type="ARBA" id="ARBA00022824"/>
    </source>
</evidence>
<dbReference type="EMBL" id="GBXI01007192">
    <property type="protein sequence ID" value="JAD07100.1"/>
    <property type="molecule type" value="Transcribed_RNA"/>
</dbReference>
<evidence type="ECO:0000256" key="9">
    <source>
        <dbReference type="ARBA" id="ARBA00022741"/>
    </source>
</evidence>
<keyword evidence="15 20" id="KW-0472">Membrane</keyword>